<keyword evidence="5" id="KW-0479">Metal-binding</keyword>
<proteinExistence type="inferred from homology"/>
<organism evidence="13 14">
    <name type="scientific">Rhizopus delemar (strain RA 99-880 / ATCC MYA-4621 / FGSC 9543 / NRRL 43880)</name>
    <name type="common">Mucormycosis agent</name>
    <name type="synonym">Rhizopus arrhizus var. delemar</name>
    <dbReference type="NCBI Taxonomy" id="246409"/>
    <lineage>
        <taxon>Eukaryota</taxon>
        <taxon>Fungi</taxon>
        <taxon>Fungi incertae sedis</taxon>
        <taxon>Mucoromycota</taxon>
        <taxon>Mucoromycotina</taxon>
        <taxon>Mucoromycetes</taxon>
        <taxon>Mucorales</taxon>
        <taxon>Mucorineae</taxon>
        <taxon>Rhizopodaceae</taxon>
        <taxon>Rhizopus</taxon>
    </lineage>
</organism>
<evidence type="ECO:0000256" key="8">
    <source>
        <dbReference type="ARBA" id="ARBA00023211"/>
    </source>
</evidence>
<dbReference type="PANTHER" id="PTHR13832">
    <property type="entry name" value="PROTEIN PHOSPHATASE 2C"/>
    <property type="match status" value="1"/>
</dbReference>
<evidence type="ECO:0000256" key="9">
    <source>
        <dbReference type="ARBA" id="ARBA00048832"/>
    </source>
</evidence>
<dbReference type="InterPro" id="IPR036457">
    <property type="entry name" value="PPM-type-like_dom_sf"/>
</dbReference>
<feature type="compositionally biased region" description="Basic and acidic residues" evidence="11">
    <location>
        <begin position="320"/>
        <end position="360"/>
    </location>
</feature>
<reference evidence="13 14" key="1">
    <citation type="journal article" date="2009" name="PLoS Genet.">
        <title>Genomic analysis of the basal lineage fungus Rhizopus oryzae reveals a whole-genome duplication.</title>
        <authorList>
            <person name="Ma L.-J."/>
            <person name="Ibrahim A.S."/>
            <person name="Skory C."/>
            <person name="Grabherr M.G."/>
            <person name="Burger G."/>
            <person name="Butler M."/>
            <person name="Elias M."/>
            <person name="Idnurm A."/>
            <person name="Lang B.F."/>
            <person name="Sone T."/>
            <person name="Abe A."/>
            <person name="Calvo S.E."/>
            <person name="Corrochano L.M."/>
            <person name="Engels R."/>
            <person name="Fu J."/>
            <person name="Hansberg W."/>
            <person name="Kim J.-M."/>
            <person name="Kodira C.D."/>
            <person name="Koehrsen M.J."/>
            <person name="Liu B."/>
            <person name="Miranda-Saavedra D."/>
            <person name="O'Leary S."/>
            <person name="Ortiz-Castellanos L."/>
            <person name="Poulter R."/>
            <person name="Rodriguez-Romero J."/>
            <person name="Ruiz-Herrera J."/>
            <person name="Shen Y.-Q."/>
            <person name="Zeng Q."/>
            <person name="Galagan J."/>
            <person name="Birren B.W."/>
            <person name="Cuomo C.A."/>
            <person name="Wickes B.L."/>
        </authorList>
    </citation>
    <scope>NUCLEOTIDE SEQUENCE [LARGE SCALE GENOMIC DNA]</scope>
    <source>
        <strain evidence="14">RA 99-880 / ATCC MYA-4621 / FGSC 9543 / NRRL 43880</strain>
    </source>
</reference>
<feature type="domain" description="PPM-type phosphatase" evidence="12">
    <location>
        <begin position="23"/>
        <end position="286"/>
    </location>
</feature>
<feature type="compositionally biased region" description="Low complexity" evidence="11">
    <location>
        <begin position="304"/>
        <end position="319"/>
    </location>
</feature>
<comment type="catalytic activity">
    <reaction evidence="9">
        <text>O-phospho-L-threonyl-[protein] + H2O = L-threonyl-[protein] + phosphate</text>
        <dbReference type="Rhea" id="RHEA:47004"/>
        <dbReference type="Rhea" id="RHEA-COMP:11060"/>
        <dbReference type="Rhea" id="RHEA-COMP:11605"/>
        <dbReference type="ChEBI" id="CHEBI:15377"/>
        <dbReference type="ChEBI" id="CHEBI:30013"/>
        <dbReference type="ChEBI" id="CHEBI:43474"/>
        <dbReference type="ChEBI" id="CHEBI:61977"/>
        <dbReference type="EC" id="3.1.3.16"/>
    </reaction>
    <physiologicalReaction direction="left-to-right" evidence="9">
        <dbReference type="Rhea" id="RHEA:47005"/>
    </physiologicalReaction>
</comment>
<dbReference type="FunFam" id="3.60.40.10:FF:000016">
    <property type="entry name" value="Protein phosphatase 2C"/>
    <property type="match status" value="1"/>
</dbReference>
<dbReference type="SUPFAM" id="SSF81606">
    <property type="entry name" value="PP2C-like"/>
    <property type="match status" value="1"/>
</dbReference>
<protein>
    <recommendedName>
        <fullName evidence="4">protein-serine/threonine phosphatase</fullName>
        <ecNumber evidence="4">3.1.3.16</ecNumber>
    </recommendedName>
</protein>
<dbReference type="Proteomes" id="UP000009138">
    <property type="component" value="Unassembled WGS sequence"/>
</dbReference>
<sequence>MGQTLSEPNTNKTTSHDANNKYFYGCSHMQGWRLTMEDAHTTLLRLGDTDFSFFGVYDGHGGSSIAQYTGQALYKKLLESKHFAKKEYKEAFRDAFMSVDKALLEDNNYALDPSGCTAVATLITDDNHIIVANAGDSRAIISIAGRAKPLSFDHKPTNETEMERIIKAGGFVEFGRVNGNLALSRAIGDFEFKQSENLSAEEQVVTCNPDLIEHEITKDDEFIVLACDGIWDCMTNQEVVDFVHKGIKLGKRLEEICEDMMDHCVADEQTTNGLGYDNMSVIIVGILNGKSQQEWYNAIKKTSTVSVPNSPCSSTPSSPKVDRNNDLDKKEEGRKEEGRKEEGRKEEGRKEEGKEKEKSS</sequence>
<dbReference type="InterPro" id="IPR000222">
    <property type="entry name" value="PP2C_BS"/>
</dbReference>
<evidence type="ECO:0000313" key="14">
    <source>
        <dbReference type="Proteomes" id="UP000009138"/>
    </source>
</evidence>
<dbReference type="EMBL" id="CH476736">
    <property type="protein sequence ID" value="EIE82148.1"/>
    <property type="molecule type" value="Genomic_DNA"/>
</dbReference>
<dbReference type="eggNOG" id="KOG0698">
    <property type="taxonomic scope" value="Eukaryota"/>
</dbReference>
<dbReference type="VEuPathDB" id="FungiDB:RO3G_06853"/>
<dbReference type="GO" id="GO:0046872">
    <property type="term" value="F:metal ion binding"/>
    <property type="evidence" value="ECO:0007669"/>
    <property type="project" value="UniProtKB-KW"/>
</dbReference>
<evidence type="ECO:0000313" key="13">
    <source>
        <dbReference type="EMBL" id="EIE82148.1"/>
    </source>
</evidence>
<evidence type="ECO:0000256" key="2">
    <source>
        <dbReference type="ARBA" id="ARBA00001946"/>
    </source>
</evidence>
<dbReference type="Pfam" id="PF00481">
    <property type="entry name" value="PP2C"/>
    <property type="match status" value="1"/>
</dbReference>
<dbReference type="EC" id="3.1.3.16" evidence="4"/>
<dbReference type="GO" id="GO:0004722">
    <property type="term" value="F:protein serine/threonine phosphatase activity"/>
    <property type="evidence" value="ECO:0007669"/>
    <property type="project" value="UniProtKB-EC"/>
</dbReference>
<dbReference type="PROSITE" id="PS51746">
    <property type="entry name" value="PPM_2"/>
    <property type="match status" value="1"/>
</dbReference>
<dbReference type="SMART" id="SM00332">
    <property type="entry name" value="PP2Cc"/>
    <property type="match status" value="1"/>
</dbReference>
<evidence type="ECO:0000256" key="11">
    <source>
        <dbReference type="SAM" id="MobiDB-lite"/>
    </source>
</evidence>
<evidence type="ECO:0000256" key="1">
    <source>
        <dbReference type="ARBA" id="ARBA00001936"/>
    </source>
</evidence>
<dbReference type="STRING" id="246409.I1C118"/>
<dbReference type="InParanoid" id="I1C118"/>
<gene>
    <name evidence="13" type="ORF">RO3G_06853</name>
</gene>
<feature type="region of interest" description="Disordered" evidence="11">
    <location>
        <begin position="304"/>
        <end position="360"/>
    </location>
</feature>
<name>I1C118_RHIO9</name>
<evidence type="ECO:0000256" key="5">
    <source>
        <dbReference type="ARBA" id="ARBA00022723"/>
    </source>
</evidence>
<evidence type="ECO:0000259" key="12">
    <source>
        <dbReference type="PROSITE" id="PS51746"/>
    </source>
</evidence>
<accession>I1C118</accession>
<dbReference type="RefSeq" id="XP_067517544.1">
    <property type="nucleotide sequence ID" value="XM_067661443.1"/>
</dbReference>
<dbReference type="GeneID" id="93613824"/>
<comment type="cofactor">
    <cofactor evidence="2">
        <name>Mg(2+)</name>
        <dbReference type="ChEBI" id="CHEBI:18420"/>
    </cofactor>
</comment>
<dbReference type="PANTHER" id="PTHR13832:SF565">
    <property type="entry name" value="AT28366P-RELATED"/>
    <property type="match status" value="1"/>
</dbReference>
<comment type="cofactor">
    <cofactor evidence="1">
        <name>Mn(2+)</name>
        <dbReference type="ChEBI" id="CHEBI:29035"/>
    </cofactor>
</comment>
<keyword evidence="14" id="KW-1185">Reference proteome</keyword>
<dbReference type="AlphaFoldDB" id="I1C118"/>
<keyword evidence="7 10" id="KW-0904">Protein phosphatase</keyword>
<dbReference type="InterPro" id="IPR015655">
    <property type="entry name" value="PP2C"/>
</dbReference>
<evidence type="ECO:0000256" key="7">
    <source>
        <dbReference type="ARBA" id="ARBA00022912"/>
    </source>
</evidence>
<evidence type="ECO:0000256" key="10">
    <source>
        <dbReference type="RuleBase" id="RU003465"/>
    </source>
</evidence>
<dbReference type="OrthoDB" id="10264738at2759"/>
<dbReference type="OMA" id="GPGIRNQ"/>
<dbReference type="InterPro" id="IPR001932">
    <property type="entry name" value="PPM-type_phosphatase-like_dom"/>
</dbReference>
<dbReference type="PROSITE" id="PS01032">
    <property type="entry name" value="PPM_1"/>
    <property type="match status" value="1"/>
</dbReference>
<keyword evidence="8" id="KW-0464">Manganese</keyword>
<evidence type="ECO:0000256" key="3">
    <source>
        <dbReference type="ARBA" id="ARBA00006702"/>
    </source>
</evidence>
<dbReference type="Gene3D" id="3.60.40.10">
    <property type="entry name" value="PPM-type phosphatase domain"/>
    <property type="match status" value="1"/>
</dbReference>
<evidence type="ECO:0000256" key="6">
    <source>
        <dbReference type="ARBA" id="ARBA00022801"/>
    </source>
</evidence>
<comment type="similarity">
    <text evidence="3 10">Belongs to the PP2C family.</text>
</comment>
<dbReference type="CDD" id="cd00143">
    <property type="entry name" value="PP2Cc"/>
    <property type="match status" value="1"/>
</dbReference>
<keyword evidence="6 10" id="KW-0378">Hydrolase</keyword>
<evidence type="ECO:0000256" key="4">
    <source>
        <dbReference type="ARBA" id="ARBA00013081"/>
    </source>
</evidence>
<dbReference type="FunCoup" id="I1C118">
    <property type="interactions" value="1105"/>
</dbReference>